<evidence type="ECO:0000313" key="2">
    <source>
        <dbReference type="Proteomes" id="UP001346149"/>
    </source>
</evidence>
<keyword evidence="2" id="KW-1185">Reference proteome</keyword>
<protein>
    <recommendedName>
        <fullName evidence="3">Pentatricopeptide repeat-containing protein</fullName>
    </recommendedName>
</protein>
<dbReference type="PANTHER" id="PTHR47926">
    <property type="entry name" value="PENTATRICOPEPTIDE REPEAT-CONTAINING PROTEIN"/>
    <property type="match status" value="1"/>
</dbReference>
<comment type="caution">
    <text evidence="1">The sequence shown here is derived from an EMBL/GenBank/DDBJ whole genome shotgun (WGS) entry which is preliminary data.</text>
</comment>
<proteinExistence type="predicted"/>
<dbReference type="InterPro" id="IPR046960">
    <property type="entry name" value="PPR_At4g14850-like_plant"/>
</dbReference>
<organism evidence="1 2">
    <name type="scientific">Trapa natans</name>
    <name type="common">Water chestnut</name>
    <dbReference type="NCBI Taxonomy" id="22666"/>
    <lineage>
        <taxon>Eukaryota</taxon>
        <taxon>Viridiplantae</taxon>
        <taxon>Streptophyta</taxon>
        <taxon>Embryophyta</taxon>
        <taxon>Tracheophyta</taxon>
        <taxon>Spermatophyta</taxon>
        <taxon>Magnoliopsida</taxon>
        <taxon>eudicotyledons</taxon>
        <taxon>Gunneridae</taxon>
        <taxon>Pentapetalae</taxon>
        <taxon>rosids</taxon>
        <taxon>malvids</taxon>
        <taxon>Myrtales</taxon>
        <taxon>Lythraceae</taxon>
        <taxon>Trapa</taxon>
    </lineage>
</organism>
<evidence type="ECO:0008006" key="3">
    <source>
        <dbReference type="Google" id="ProtNLM"/>
    </source>
</evidence>
<sequence>MHENLVFLQYVQQNAPKISHYFLECNHDFVHPKFVGLSWMRYILNMRGFRIEIDKMTMVVLLSAFVEMGSLSLGKWANSQVIGNCKFGTPLVDMHAKCSDLHYANLFFDRMDVRNVWTCRVIILGLAQHDSALEALCLFWNMITSTKIRPDYVTFLCVHCAYNHACLVEDEYKYFWAMKDLHDI</sequence>
<dbReference type="AlphaFoldDB" id="A0AAN7R6P2"/>
<dbReference type="EMBL" id="JAXQNO010000007">
    <property type="protein sequence ID" value="KAK4794074.1"/>
    <property type="molecule type" value="Genomic_DNA"/>
</dbReference>
<dbReference type="InterPro" id="IPR011990">
    <property type="entry name" value="TPR-like_helical_dom_sf"/>
</dbReference>
<dbReference type="Proteomes" id="UP001346149">
    <property type="component" value="Unassembled WGS sequence"/>
</dbReference>
<gene>
    <name evidence="1" type="ORF">SAY86_012068</name>
</gene>
<evidence type="ECO:0000313" key="1">
    <source>
        <dbReference type="EMBL" id="KAK4794074.1"/>
    </source>
</evidence>
<dbReference type="Gene3D" id="1.25.40.10">
    <property type="entry name" value="Tetratricopeptide repeat domain"/>
    <property type="match status" value="1"/>
</dbReference>
<reference evidence="1 2" key="1">
    <citation type="journal article" date="2023" name="Hortic Res">
        <title>Pangenome of water caltrop reveals structural variations and asymmetric subgenome divergence after allopolyploidization.</title>
        <authorList>
            <person name="Zhang X."/>
            <person name="Chen Y."/>
            <person name="Wang L."/>
            <person name="Yuan Y."/>
            <person name="Fang M."/>
            <person name="Shi L."/>
            <person name="Lu R."/>
            <person name="Comes H.P."/>
            <person name="Ma Y."/>
            <person name="Chen Y."/>
            <person name="Huang G."/>
            <person name="Zhou Y."/>
            <person name="Zheng Z."/>
            <person name="Qiu Y."/>
        </authorList>
    </citation>
    <scope>NUCLEOTIDE SEQUENCE [LARGE SCALE GENOMIC DNA]</scope>
    <source>
        <strain evidence="1">F231</strain>
    </source>
</reference>
<name>A0AAN7R6P2_TRANT</name>
<dbReference type="GO" id="GO:0009451">
    <property type="term" value="P:RNA modification"/>
    <property type="evidence" value="ECO:0007669"/>
    <property type="project" value="InterPro"/>
</dbReference>
<dbReference type="GO" id="GO:0003723">
    <property type="term" value="F:RNA binding"/>
    <property type="evidence" value="ECO:0007669"/>
    <property type="project" value="InterPro"/>
</dbReference>
<accession>A0AAN7R6P2</accession>
<dbReference type="PANTHER" id="PTHR47926:SF347">
    <property type="entry name" value="PENTATRICOPEPTIDE REPEAT-CONTAINING PROTEIN"/>
    <property type="match status" value="1"/>
</dbReference>